<dbReference type="InterPro" id="IPR002933">
    <property type="entry name" value="Peptidase_M20"/>
</dbReference>
<feature type="binding site" evidence="2">
    <location>
        <position position="108"/>
    </location>
    <ligand>
        <name>Mn(2+)</name>
        <dbReference type="ChEBI" id="CHEBI:29035"/>
        <label>2</label>
    </ligand>
</feature>
<organism evidence="4 5">
    <name type="scientific">Adhaeretor mobilis</name>
    <dbReference type="NCBI Taxonomy" id="1930276"/>
    <lineage>
        <taxon>Bacteria</taxon>
        <taxon>Pseudomonadati</taxon>
        <taxon>Planctomycetota</taxon>
        <taxon>Planctomycetia</taxon>
        <taxon>Pirellulales</taxon>
        <taxon>Lacipirellulaceae</taxon>
        <taxon>Adhaeretor</taxon>
    </lineage>
</organism>
<dbReference type="AlphaFoldDB" id="A0A517MTW7"/>
<gene>
    <name evidence="4" type="primary">yxeP_2</name>
    <name evidence="4" type="ORF">HG15A2_16020</name>
</gene>
<protein>
    <submittedName>
        <fullName evidence="4">Putative hydrolase YxeP</fullName>
        <ecNumber evidence="4">3.-.-.-</ecNumber>
    </submittedName>
</protein>
<dbReference type="PIRSF" id="PIRSF005962">
    <property type="entry name" value="Pept_M20D_amidohydro"/>
    <property type="match status" value="1"/>
</dbReference>
<dbReference type="Gene3D" id="3.40.630.10">
    <property type="entry name" value="Zn peptidases"/>
    <property type="match status" value="1"/>
</dbReference>
<dbReference type="NCBIfam" id="TIGR01891">
    <property type="entry name" value="amidohydrolases"/>
    <property type="match status" value="1"/>
</dbReference>
<evidence type="ECO:0000259" key="3">
    <source>
        <dbReference type="Pfam" id="PF07687"/>
    </source>
</evidence>
<name>A0A517MTW7_9BACT</name>
<feature type="binding site" evidence="2">
    <location>
        <position position="371"/>
    </location>
    <ligand>
        <name>Mn(2+)</name>
        <dbReference type="ChEBI" id="CHEBI:29035"/>
        <label>2</label>
    </ligand>
</feature>
<dbReference type="FunFam" id="3.30.70.360:FF:000001">
    <property type="entry name" value="N-acetyldiaminopimelate deacetylase"/>
    <property type="match status" value="1"/>
</dbReference>
<dbReference type="EC" id="3.-.-.-" evidence="4"/>
<evidence type="ECO:0000256" key="1">
    <source>
        <dbReference type="ARBA" id="ARBA00022801"/>
    </source>
</evidence>
<evidence type="ECO:0000313" key="5">
    <source>
        <dbReference type="Proteomes" id="UP000319852"/>
    </source>
</evidence>
<dbReference type="Pfam" id="PF01546">
    <property type="entry name" value="Peptidase_M20"/>
    <property type="match status" value="1"/>
</dbReference>
<dbReference type="PANTHER" id="PTHR11014">
    <property type="entry name" value="PEPTIDASE M20 FAMILY MEMBER"/>
    <property type="match status" value="1"/>
</dbReference>
<dbReference type="Proteomes" id="UP000319852">
    <property type="component" value="Chromosome"/>
</dbReference>
<feature type="binding site" evidence="2">
    <location>
        <position position="110"/>
    </location>
    <ligand>
        <name>Mn(2+)</name>
        <dbReference type="ChEBI" id="CHEBI:29035"/>
        <label>2</label>
    </ligand>
</feature>
<dbReference type="InterPro" id="IPR011650">
    <property type="entry name" value="Peptidase_M20_dimer"/>
</dbReference>
<dbReference type="GO" id="GO:0050118">
    <property type="term" value="F:N-acetyldiaminopimelate deacetylase activity"/>
    <property type="evidence" value="ECO:0007669"/>
    <property type="project" value="UniProtKB-ARBA"/>
</dbReference>
<sequence>MPDHWQQELHQHVEDIADELVELRRHFHAHPEPSGEEFDTSLLLYQRLSELGLTVAMGPEGCGVVADNSSPAPGSARIAVRGDIDALRIHDEKTAPYRSQNDGIMHACGHDAHATMAYGVAAVLSRLEKAGQVPWPLAWRAILQPAEETATGAKAMVAAGVMDNVAAIFALHVDPKRLAGVVGIRKGALTASCDAIKFTVIGQGGHGARPHESKDPIAATALLVSSLYQFVPRANDSLDGTVLSIGRIAGGENANVIPEQVEVEGTLRTLDAQVRAKSIDHIRQVLRGVEEITETRIEMEIPADTPAVLNDQTATELLRKAAIHTLGSKQVEKIPRPSMGSEDFAVYLEESPGAMFRLGVAKPGTEHTLLHTSLFDIDESALAHGVEILAHAIVLACSPECEFQSR</sequence>
<dbReference type="OrthoDB" id="9776731at2"/>
<keyword evidence="2" id="KW-0464">Manganese</keyword>
<accession>A0A517MTW7</accession>
<dbReference type="Gene3D" id="3.30.70.360">
    <property type="match status" value="1"/>
</dbReference>
<evidence type="ECO:0000256" key="2">
    <source>
        <dbReference type="PIRSR" id="PIRSR005962-1"/>
    </source>
</evidence>
<feature type="binding site" evidence="2">
    <location>
        <position position="172"/>
    </location>
    <ligand>
        <name>Mn(2+)</name>
        <dbReference type="ChEBI" id="CHEBI:29035"/>
        <label>2</label>
    </ligand>
</feature>
<dbReference type="GO" id="GO:0046872">
    <property type="term" value="F:metal ion binding"/>
    <property type="evidence" value="ECO:0007669"/>
    <property type="project" value="UniProtKB-KW"/>
</dbReference>
<evidence type="ECO:0000313" key="4">
    <source>
        <dbReference type="EMBL" id="QDS98329.1"/>
    </source>
</evidence>
<keyword evidence="5" id="KW-1185">Reference proteome</keyword>
<dbReference type="KEGG" id="amob:HG15A2_16020"/>
<dbReference type="GO" id="GO:0019877">
    <property type="term" value="P:diaminopimelate biosynthetic process"/>
    <property type="evidence" value="ECO:0007669"/>
    <property type="project" value="UniProtKB-ARBA"/>
</dbReference>
<dbReference type="InterPro" id="IPR017439">
    <property type="entry name" value="Amidohydrolase"/>
</dbReference>
<keyword evidence="1 4" id="KW-0378">Hydrolase</keyword>
<comment type="cofactor">
    <cofactor evidence="2">
        <name>Mn(2+)</name>
        <dbReference type="ChEBI" id="CHEBI:29035"/>
    </cofactor>
    <text evidence="2">The Mn(2+) ion enhances activity.</text>
</comment>
<dbReference type="RefSeq" id="WP_145059392.1">
    <property type="nucleotide sequence ID" value="NZ_CP036263.1"/>
</dbReference>
<dbReference type="InterPro" id="IPR036264">
    <property type="entry name" value="Bact_exopeptidase_dim_dom"/>
</dbReference>
<dbReference type="PANTHER" id="PTHR11014:SF63">
    <property type="entry name" value="METALLOPEPTIDASE, PUTATIVE (AFU_ORTHOLOGUE AFUA_6G09600)-RELATED"/>
    <property type="match status" value="1"/>
</dbReference>
<feature type="domain" description="Peptidase M20 dimerisation" evidence="3">
    <location>
        <begin position="196"/>
        <end position="287"/>
    </location>
</feature>
<dbReference type="EMBL" id="CP036263">
    <property type="protein sequence ID" value="QDS98329.1"/>
    <property type="molecule type" value="Genomic_DNA"/>
</dbReference>
<feature type="binding site" evidence="2">
    <location>
        <position position="148"/>
    </location>
    <ligand>
        <name>Mn(2+)</name>
        <dbReference type="ChEBI" id="CHEBI:29035"/>
        <label>2</label>
    </ligand>
</feature>
<keyword evidence="2" id="KW-0479">Metal-binding</keyword>
<proteinExistence type="predicted"/>
<dbReference type="Pfam" id="PF07687">
    <property type="entry name" value="M20_dimer"/>
    <property type="match status" value="1"/>
</dbReference>
<reference evidence="4 5" key="1">
    <citation type="submission" date="2019-02" db="EMBL/GenBank/DDBJ databases">
        <title>Deep-cultivation of Planctomycetes and their phenomic and genomic characterization uncovers novel biology.</title>
        <authorList>
            <person name="Wiegand S."/>
            <person name="Jogler M."/>
            <person name="Boedeker C."/>
            <person name="Pinto D."/>
            <person name="Vollmers J."/>
            <person name="Rivas-Marin E."/>
            <person name="Kohn T."/>
            <person name="Peeters S.H."/>
            <person name="Heuer A."/>
            <person name="Rast P."/>
            <person name="Oberbeckmann S."/>
            <person name="Bunk B."/>
            <person name="Jeske O."/>
            <person name="Meyerdierks A."/>
            <person name="Storesund J.E."/>
            <person name="Kallscheuer N."/>
            <person name="Luecker S."/>
            <person name="Lage O.M."/>
            <person name="Pohl T."/>
            <person name="Merkel B.J."/>
            <person name="Hornburger P."/>
            <person name="Mueller R.-W."/>
            <person name="Bruemmer F."/>
            <person name="Labrenz M."/>
            <person name="Spormann A.M."/>
            <person name="Op den Camp H."/>
            <person name="Overmann J."/>
            <person name="Amann R."/>
            <person name="Jetten M.S.M."/>
            <person name="Mascher T."/>
            <person name="Medema M.H."/>
            <person name="Devos D.P."/>
            <person name="Kaster A.-K."/>
            <person name="Ovreas L."/>
            <person name="Rohde M."/>
            <person name="Galperin M.Y."/>
            <person name="Jogler C."/>
        </authorList>
    </citation>
    <scope>NUCLEOTIDE SEQUENCE [LARGE SCALE GENOMIC DNA]</scope>
    <source>
        <strain evidence="4 5">HG15A2</strain>
    </source>
</reference>
<dbReference type="SUPFAM" id="SSF55031">
    <property type="entry name" value="Bacterial exopeptidase dimerisation domain"/>
    <property type="match status" value="1"/>
</dbReference>
<dbReference type="SUPFAM" id="SSF53187">
    <property type="entry name" value="Zn-dependent exopeptidases"/>
    <property type="match status" value="1"/>
</dbReference>